<sequence length="357" mass="41266">MGTSLARPNVQTSLESLELSPELRGHSPHELLAVARALKPEPGNRTRFWQLCLGVEPLKEEEPCDVLAWLLQLPSPDADNSDECIRLDVPRTPVPEHMQSSDDFQHNLHAVLLAYARRNPAIGYKSGMSFIAGALLGEMDREDAFWCFCAIIERMLPPGIFEDGSRARFEEATVFPELLRKTRPKLHAHLEREMAYWHGFLHSWIYTLFTYLKVPYVVQLRLWDGLFLRGFDGLHQVGLAIFQQLEPILLACRGLEEASHVGRDHLPIDWTKVDFLDLRTGVDNKFIEECRRSGLLEQQQRAPIRRYVLEWSIHSHHRFRPKRKRSVLAVLMLQRRCGSLFNRLSKALWLNKILPLT</sequence>
<reference evidence="2" key="1">
    <citation type="submission" date="2021-02" db="EMBL/GenBank/DDBJ databases">
        <authorList>
            <person name="Dougan E. K."/>
            <person name="Rhodes N."/>
            <person name="Thang M."/>
            <person name="Chan C."/>
        </authorList>
    </citation>
    <scope>NUCLEOTIDE SEQUENCE</scope>
</reference>
<dbReference type="AlphaFoldDB" id="A0A812RER2"/>
<gene>
    <name evidence="2" type="primary">tbc1d2b</name>
    <name evidence="2" type="ORF">SNAT2548_LOCUS23808</name>
</gene>
<organism evidence="2 3">
    <name type="scientific">Symbiodinium natans</name>
    <dbReference type="NCBI Taxonomy" id="878477"/>
    <lineage>
        <taxon>Eukaryota</taxon>
        <taxon>Sar</taxon>
        <taxon>Alveolata</taxon>
        <taxon>Dinophyceae</taxon>
        <taxon>Suessiales</taxon>
        <taxon>Symbiodiniaceae</taxon>
        <taxon>Symbiodinium</taxon>
    </lineage>
</organism>
<dbReference type="PROSITE" id="PS50086">
    <property type="entry name" value="TBC_RABGAP"/>
    <property type="match status" value="1"/>
</dbReference>
<dbReference type="Gene3D" id="1.10.472.80">
    <property type="entry name" value="Ypt/Rab-GAP domain of gyp1p, domain 3"/>
    <property type="match status" value="1"/>
</dbReference>
<dbReference type="OrthoDB" id="294251at2759"/>
<name>A0A812RER2_9DINO</name>
<dbReference type="Pfam" id="PF00566">
    <property type="entry name" value="RabGAP-TBC"/>
    <property type="match status" value="1"/>
</dbReference>
<dbReference type="Proteomes" id="UP000604046">
    <property type="component" value="Unassembled WGS sequence"/>
</dbReference>
<protein>
    <submittedName>
        <fullName evidence="2">Tbc1d2b protein</fullName>
    </submittedName>
</protein>
<dbReference type="Gene3D" id="1.10.8.270">
    <property type="entry name" value="putative rabgap domain of human tbc1 domain family member 14 like domains"/>
    <property type="match status" value="1"/>
</dbReference>
<dbReference type="GO" id="GO:0005096">
    <property type="term" value="F:GTPase activator activity"/>
    <property type="evidence" value="ECO:0007669"/>
    <property type="project" value="TreeGrafter"/>
</dbReference>
<dbReference type="PANTHER" id="PTHR47219">
    <property type="entry name" value="RAB GTPASE-ACTIVATING PROTEIN 1-LIKE"/>
    <property type="match status" value="1"/>
</dbReference>
<dbReference type="PANTHER" id="PTHR47219:SF20">
    <property type="entry name" value="TBC1 DOMAIN FAMILY MEMBER 2B"/>
    <property type="match status" value="1"/>
</dbReference>
<keyword evidence="3" id="KW-1185">Reference proteome</keyword>
<dbReference type="SMART" id="SM00164">
    <property type="entry name" value="TBC"/>
    <property type="match status" value="1"/>
</dbReference>
<comment type="caution">
    <text evidence="2">The sequence shown here is derived from an EMBL/GenBank/DDBJ whole genome shotgun (WGS) entry which is preliminary data.</text>
</comment>
<evidence type="ECO:0000259" key="1">
    <source>
        <dbReference type="PROSITE" id="PS50086"/>
    </source>
</evidence>
<dbReference type="InterPro" id="IPR050302">
    <property type="entry name" value="Rab_GAP_TBC_domain"/>
</dbReference>
<evidence type="ECO:0000313" key="2">
    <source>
        <dbReference type="EMBL" id="CAE7438029.1"/>
    </source>
</evidence>
<dbReference type="InterPro" id="IPR035969">
    <property type="entry name" value="Rab-GAP_TBC_sf"/>
</dbReference>
<feature type="domain" description="Rab-GAP TBC" evidence="1">
    <location>
        <begin position="39"/>
        <end position="230"/>
    </location>
</feature>
<proteinExistence type="predicted"/>
<evidence type="ECO:0000313" key="3">
    <source>
        <dbReference type="Proteomes" id="UP000604046"/>
    </source>
</evidence>
<dbReference type="SUPFAM" id="SSF47923">
    <property type="entry name" value="Ypt/Rab-GAP domain of gyp1p"/>
    <property type="match status" value="2"/>
</dbReference>
<dbReference type="EMBL" id="CAJNDS010002335">
    <property type="protein sequence ID" value="CAE7438029.1"/>
    <property type="molecule type" value="Genomic_DNA"/>
</dbReference>
<accession>A0A812RER2</accession>
<dbReference type="InterPro" id="IPR000195">
    <property type="entry name" value="Rab-GAP-TBC_dom"/>
</dbReference>
<dbReference type="GO" id="GO:0031267">
    <property type="term" value="F:small GTPase binding"/>
    <property type="evidence" value="ECO:0007669"/>
    <property type="project" value="TreeGrafter"/>
</dbReference>